<evidence type="ECO:0000256" key="1">
    <source>
        <dbReference type="ARBA" id="ARBA00004651"/>
    </source>
</evidence>
<proteinExistence type="inferred from homology"/>
<comment type="subcellular location">
    <subcellularLocation>
        <location evidence="1 10">Cell membrane</location>
        <topology evidence="1 10">Multi-pass membrane protein</topology>
    </subcellularLocation>
</comment>
<dbReference type="PANTHER" id="PTHR34182:SF1">
    <property type="entry name" value="PROTEIN-EXPORT MEMBRANE PROTEIN SECG"/>
    <property type="match status" value="1"/>
</dbReference>
<evidence type="ECO:0000256" key="3">
    <source>
        <dbReference type="ARBA" id="ARBA00022448"/>
    </source>
</evidence>
<evidence type="ECO:0000256" key="8">
    <source>
        <dbReference type="ARBA" id="ARBA00023010"/>
    </source>
</evidence>
<feature type="transmembrane region" description="Helical" evidence="10">
    <location>
        <begin position="12"/>
        <end position="37"/>
    </location>
</feature>
<dbReference type="GO" id="GO:0005886">
    <property type="term" value="C:plasma membrane"/>
    <property type="evidence" value="ECO:0007669"/>
    <property type="project" value="UniProtKB-SubCell"/>
</dbReference>
<gene>
    <name evidence="11" type="primary">secG</name>
    <name evidence="11" type="ORF">DDZ13_04950</name>
</gene>
<evidence type="ECO:0000256" key="2">
    <source>
        <dbReference type="ARBA" id="ARBA00008445"/>
    </source>
</evidence>
<dbReference type="PANTHER" id="PTHR34182">
    <property type="entry name" value="PROTEIN-EXPORT MEMBRANE PROTEIN SECG"/>
    <property type="match status" value="1"/>
</dbReference>
<feature type="transmembrane region" description="Helical" evidence="10">
    <location>
        <begin position="72"/>
        <end position="90"/>
    </location>
</feature>
<dbReference type="AlphaFoldDB" id="A0A317ZJZ8"/>
<keyword evidence="9 10" id="KW-0472">Membrane</keyword>
<keyword evidence="3 10" id="KW-0813">Transport</keyword>
<evidence type="ECO:0000256" key="9">
    <source>
        <dbReference type="ARBA" id="ARBA00023136"/>
    </source>
</evidence>
<comment type="similarity">
    <text evidence="2 10">Belongs to the SecG family.</text>
</comment>
<protein>
    <recommendedName>
        <fullName evidence="10">Protein-export membrane protein SecG</fullName>
    </recommendedName>
</protein>
<dbReference type="InParanoid" id="A0A317ZJZ8"/>
<dbReference type="InterPro" id="IPR004692">
    <property type="entry name" value="SecG"/>
</dbReference>
<name>A0A317ZJZ8_9BACT</name>
<dbReference type="Pfam" id="PF03840">
    <property type="entry name" value="SecG"/>
    <property type="match status" value="1"/>
</dbReference>
<reference evidence="11 12" key="1">
    <citation type="submission" date="2018-05" db="EMBL/GenBank/DDBJ databases">
        <title>Coraliomargarita sinensis sp. nov., isolated from a marine solar saltern.</title>
        <authorList>
            <person name="Zhou L.Y."/>
        </authorList>
    </citation>
    <scope>NUCLEOTIDE SEQUENCE [LARGE SCALE GENOMIC DNA]</scope>
    <source>
        <strain evidence="11 12">WN38</strain>
    </source>
</reference>
<keyword evidence="12" id="KW-1185">Reference proteome</keyword>
<evidence type="ECO:0000256" key="5">
    <source>
        <dbReference type="ARBA" id="ARBA00022692"/>
    </source>
</evidence>
<evidence type="ECO:0000256" key="7">
    <source>
        <dbReference type="ARBA" id="ARBA00022989"/>
    </source>
</evidence>
<dbReference type="GO" id="GO:0065002">
    <property type="term" value="P:intracellular protein transmembrane transport"/>
    <property type="evidence" value="ECO:0007669"/>
    <property type="project" value="TreeGrafter"/>
</dbReference>
<evidence type="ECO:0000313" key="12">
    <source>
        <dbReference type="Proteomes" id="UP000247099"/>
    </source>
</evidence>
<dbReference type="GO" id="GO:0015450">
    <property type="term" value="F:protein-transporting ATPase activity"/>
    <property type="evidence" value="ECO:0007669"/>
    <property type="project" value="UniProtKB-UniRule"/>
</dbReference>
<accession>A0A317ZJZ8</accession>
<keyword evidence="7 10" id="KW-1133">Transmembrane helix</keyword>
<organism evidence="11 12">
    <name type="scientific">Coraliomargarita sinensis</name>
    <dbReference type="NCBI Taxonomy" id="2174842"/>
    <lineage>
        <taxon>Bacteria</taxon>
        <taxon>Pseudomonadati</taxon>
        <taxon>Verrucomicrobiota</taxon>
        <taxon>Opitutia</taxon>
        <taxon>Puniceicoccales</taxon>
        <taxon>Coraliomargaritaceae</taxon>
        <taxon>Coraliomargarita</taxon>
    </lineage>
</organism>
<comment type="function">
    <text evidence="10">Involved in protein export. Participates in an early event of protein translocation.</text>
</comment>
<comment type="caution">
    <text evidence="11">The sequence shown here is derived from an EMBL/GenBank/DDBJ whole genome shotgun (WGS) entry which is preliminary data.</text>
</comment>
<keyword evidence="4 10" id="KW-1003">Cell membrane</keyword>
<dbReference type="NCBIfam" id="TIGR00810">
    <property type="entry name" value="secG"/>
    <property type="match status" value="1"/>
</dbReference>
<evidence type="ECO:0000256" key="4">
    <source>
        <dbReference type="ARBA" id="ARBA00022475"/>
    </source>
</evidence>
<dbReference type="EMBL" id="QHJQ01000003">
    <property type="protein sequence ID" value="PXA04527.1"/>
    <property type="molecule type" value="Genomic_DNA"/>
</dbReference>
<evidence type="ECO:0000256" key="6">
    <source>
        <dbReference type="ARBA" id="ARBA00022927"/>
    </source>
</evidence>
<keyword evidence="6 10" id="KW-0653">Protein transport</keyword>
<dbReference type="GO" id="GO:0009306">
    <property type="term" value="P:protein secretion"/>
    <property type="evidence" value="ECO:0007669"/>
    <property type="project" value="UniProtKB-UniRule"/>
</dbReference>
<evidence type="ECO:0000313" key="11">
    <source>
        <dbReference type="EMBL" id="PXA04527.1"/>
    </source>
</evidence>
<dbReference type="Proteomes" id="UP000247099">
    <property type="component" value="Unassembled WGS sequence"/>
</dbReference>
<keyword evidence="5 10" id="KW-0812">Transmembrane</keyword>
<keyword evidence="8 10" id="KW-0811">Translocation</keyword>
<dbReference type="GO" id="GO:0043952">
    <property type="term" value="P:protein transport by the Sec complex"/>
    <property type="evidence" value="ECO:0007669"/>
    <property type="project" value="TreeGrafter"/>
</dbReference>
<sequence length="168" mass="17396">MLRPFFKFPVLIMGTLLISLLTLVLLLISAFVILVVLMQRTSQSGGMGAALGGGAAESAFGSETNSILMKGTIYGIVAFFVVALGLYLLYQAEAADKIQEVDAETLITAGETETDEGAETVTGVMNNAAEDGTEAGVIESVTEEVEAAAAEVTEAVDAEAAEASPEKN</sequence>
<evidence type="ECO:0000256" key="10">
    <source>
        <dbReference type="RuleBase" id="RU365087"/>
    </source>
</evidence>